<dbReference type="OrthoDB" id="9791620at2"/>
<evidence type="ECO:0000313" key="2">
    <source>
        <dbReference type="Proteomes" id="UP000319514"/>
    </source>
</evidence>
<dbReference type="Proteomes" id="UP000319514">
    <property type="component" value="Unassembled WGS sequence"/>
</dbReference>
<dbReference type="EMBL" id="VFOQ01000001">
    <property type="protein sequence ID" value="TQL59568.1"/>
    <property type="molecule type" value="Genomic_DNA"/>
</dbReference>
<accession>A0A542ZGV3</accession>
<evidence type="ECO:0008006" key="3">
    <source>
        <dbReference type="Google" id="ProtNLM"/>
    </source>
</evidence>
<gene>
    <name evidence="1" type="ORF">FB474_0924</name>
</gene>
<proteinExistence type="predicted"/>
<dbReference type="AlphaFoldDB" id="A0A542ZGV3"/>
<sequence length="201" mass="21664">MTGSVDGSADVIESAGHRYWVPLPLDADPTETVASLRRRFDGTASESELEANLSVAQGTVTTLQAQAQDAFDQGIITCAAWVLTADPARIDIRATAVLRASVVEPGSTVDDCIRVVLGEQPQHGSPTVEPMETLSGDAWSIRYRPVVRVGAEDQVHQINTVLWTRLEDSIVFVMSAYADDLLQANEIGDRLDELASGMRGI</sequence>
<organism evidence="1 2">
    <name type="scientific">Oryzihumus leptocrescens</name>
    <dbReference type="NCBI Taxonomy" id="297536"/>
    <lineage>
        <taxon>Bacteria</taxon>
        <taxon>Bacillati</taxon>
        <taxon>Actinomycetota</taxon>
        <taxon>Actinomycetes</taxon>
        <taxon>Micrococcales</taxon>
        <taxon>Intrasporangiaceae</taxon>
        <taxon>Oryzihumus</taxon>
    </lineage>
</organism>
<evidence type="ECO:0000313" key="1">
    <source>
        <dbReference type="EMBL" id="TQL59568.1"/>
    </source>
</evidence>
<reference evidence="1 2" key="1">
    <citation type="submission" date="2019-06" db="EMBL/GenBank/DDBJ databases">
        <title>Sequencing the genomes of 1000 actinobacteria strains.</title>
        <authorList>
            <person name="Klenk H.-P."/>
        </authorList>
    </citation>
    <scope>NUCLEOTIDE SEQUENCE [LARGE SCALE GENOMIC DNA]</scope>
    <source>
        <strain evidence="1 2">DSM 18082</strain>
    </source>
</reference>
<comment type="caution">
    <text evidence="1">The sequence shown here is derived from an EMBL/GenBank/DDBJ whole genome shotgun (WGS) entry which is preliminary data.</text>
</comment>
<dbReference type="RefSeq" id="WP_141787573.1">
    <property type="nucleotide sequence ID" value="NZ_BAAAKX010000004.1"/>
</dbReference>
<keyword evidence="2" id="KW-1185">Reference proteome</keyword>
<name>A0A542ZGV3_9MICO</name>
<protein>
    <recommendedName>
        <fullName evidence="3">Lipoprotein LpqN</fullName>
    </recommendedName>
</protein>